<accession>A0ACB9YQA1</accession>
<evidence type="ECO:0000313" key="1">
    <source>
        <dbReference type="EMBL" id="KAI4861564.1"/>
    </source>
</evidence>
<name>A0ACB9YQA1_9PEZI</name>
<reference evidence="1 2" key="1">
    <citation type="journal article" date="2022" name="New Phytol.">
        <title>Ecological generalism drives hyperdiversity of secondary metabolite gene clusters in xylarialean endophytes.</title>
        <authorList>
            <person name="Franco M.E.E."/>
            <person name="Wisecaver J.H."/>
            <person name="Arnold A.E."/>
            <person name="Ju Y.M."/>
            <person name="Slot J.C."/>
            <person name="Ahrendt S."/>
            <person name="Moore L.P."/>
            <person name="Eastman K.E."/>
            <person name="Scott K."/>
            <person name="Konkel Z."/>
            <person name="Mondo S.J."/>
            <person name="Kuo A."/>
            <person name="Hayes R.D."/>
            <person name="Haridas S."/>
            <person name="Andreopoulos B."/>
            <person name="Riley R."/>
            <person name="LaButti K."/>
            <person name="Pangilinan J."/>
            <person name="Lipzen A."/>
            <person name="Amirebrahimi M."/>
            <person name="Yan J."/>
            <person name="Adam C."/>
            <person name="Keymanesh K."/>
            <person name="Ng V."/>
            <person name="Louie K."/>
            <person name="Northen T."/>
            <person name="Drula E."/>
            <person name="Henrissat B."/>
            <person name="Hsieh H.M."/>
            <person name="Youens-Clark K."/>
            <person name="Lutzoni F."/>
            <person name="Miadlikowska J."/>
            <person name="Eastwood D.C."/>
            <person name="Hamelin R.C."/>
            <person name="Grigoriev I.V."/>
            <person name="U'Ren J.M."/>
        </authorList>
    </citation>
    <scope>NUCLEOTIDE SEQUENCE [LARGE SCALE GENOMIC DNA]</scope>
    <source>
        <strain evidence="1 2">CBS 119005</strain>
    </source>
</reference>
<keyword evidence="2" id="KW-1185">Reference proteome</keyword>
<evidence type="ECO:0000313" key="2">
    <source>
        <dbReference type="Proteomes" id="UP001497700"/>
    </source>
</evidence>
<proteinExistence type="predicted"/>
<organism evidence="1 2">
    <name type="scientific">Hypoxylon rubiginosum</name>
    <dbReference type="NCBI Taxonomy" id="110542"/>
    <lineage>
        <taxon>Eukaryota</taxon>
        <taxon>Fungi</taxon>
        <taxon>Dikarya</taxon>
        <taxon>Ascomycota</taxon>
        <taxon>Pezizomycotina</taxon>
        <taxon>Sordariomycetes</taxon>
        <taxon>Xylariomycetidae</taxon>
        <taxon>Xylariales</taxon>
        <taxon>Hypoxylaceae</taxon>
        <taxon>Hypoxylon</taxon>
    </lineage>
</organism>
<sequence>MRIQRVLLPLLGEALIGIASAAIHDLNDAVAAAPIVPGAYIVELHDHQDADSFYGDLAAANVEAERRLDLSYSLFKGYSFRLKNVSNDDADVAAQKISEMPKVRKVWPVRMRSLPKDEVVWVGDGAAASLALKRRQESAEDTFSPHVLTQVDKLREEGFTGTGVRIGIIDTGIDYKHPALGNGCFGPGCLFSYGSDLVGDDYNGLNLPAPDPDPYDNCEGHGTHVAGIIAAQVNELGFLGAAPDATMGMYRVFSCVGGSSDDILIAAFNQAYEDGSDIITASVGGPSGWTEDPWAVVVQRIVEAGVPCTVSAGNEGSNGLFFASTAANGKGVAAVASIDNTEIPNLLISASFSVDNSSEEVFGWELGNPAYTNVSLPLWAVSNNTEAEDDACDSLPEDTPDLSGYIVLMRQTSNCAFYQQAQNVADKGAKNIMFYSNSPTTAQVYVAYVPEILGAGMVTATQGTEWISLLNEGKPVVLHVTDEDHTSKLVESSPDTQYGGLVSAFTTWGPTWEVDVKPQFAAPGGNILSTYPLDLGGYAVLSGTSMACPLTAAIYALISQVRGTLDPSILERVVSSTASPKVWAEDASGRLAPVPQQGGGLVQAFDAAYMTTILSVASISFNDTANFIPSANFSIQNLGPDDVTYELGHVAAITMYTFEKGEIYPAYYPNPTADASATLEFSDSKVTVPAGGSVDVTVMPTPPSGLDETLLPVYSGYITINGTNGDSLSIPYLGVAGSMYSAPKMLDPDWTFLGNSSNPLNPAPENITFVVPFPANPTDIPSTRTGSPVAVIQLNVGTRLLRCDVVPLDNSGNVTTTEVLGVQTVGSVPNYPIEYSPRTYYISWFNGMPDNGVAVPEGRYQFLVRVLRIFGDPEKEGDYESLAMAPFNIVYS</sequence>
<protein>
    <submittedName>
        <fullName evidence="1">Subtilisin-like protein</fullName>
    </submittedName>
</protein>
<gene>
    <name evidence="1" type="ORF">F4820DRAFT_57092</name>
</gene>
<dbReference type="EMBL" id="MU393548">
    <property type="protein sequence ID" value="KAI4861564.1"/>
    <property type="molecule type" value="Genomic_DNA"/>
</dbReference>
<comment type="caution">
    <text evidence="1">The sequence shown here is derived from an EMBL/GenBank/DDBJ whole genome shotgun (WGS) entry which is preliminary data.</text>
</comment>
<dbReference type="Proteomes" id="UP001497700">
    <property type="component" value="Unassembled WGS sequence"/>
</dbReference>